<sequence length="186" mass="21460">MKHLKTLHFDYYQKDWFGRQWDINGFVRSLANAVGSTLETLVLTDGYIFTGSHLISWHMHGSKVLKHMELSTVFFTNGRKSAGESNDDEFDHLNPGYVVRPLFKLLPPSLESFKLDVLSSHLETVKQLFRGFQKNRTESLPRLTMVELHVRTWDPWNQEFPNKDAQATAIKAFADSIGLTTVIRTY</sequence>
<name>A0A0A1SJD8_9HYPO</name>
<protein>
    <submittedName>
        <fullName evidence="1">Uncharacterized protein</fullName>
    </submittedName>
</protein>
<dbReference type="STRING" id="1531966.A0A0A1SJD8"/>
<dbReference type="AlphaFoldDB" id="A0A0A1SJD8"/>
<evidence type="ECO:0000313" key="2">
    <source>
        <dbReference type="Proteomes" id="UP000039046"/>
    </source>
</evidence>
<organism evidence="1 2">
    <name type="scientific">[Torrubiella] hemipterigena</name>
    <dbReference type="NCBI Taxonomy" id="1531966"/>
    <lineage>
        <taxon>Eukaryota</taxon>
        <taxon>Fungi</taxon>
        <taxon>Dikarya</taxon>
        <taxon>Ascomycota</taxon>
        <taxon>Pezizomycotina</taxon>
        <taxon>Sordariomycetes</taxon>
        <taxon>Hypocreomycetidae</taxon>
        <taxon>Hypocreales</taxon>
        <taxon>Clavicipitaceae</taxon>
        <taxon>Clavicipitaceae incertae sedis</taxon>
        <taxon>'Torrubiella' clade</taxon>
    </lineage>
</organism>
<keyword evidence="2" id="KW-1185">Reference proteome</keyword>
<dbReference type="HOGENOM" id="CLU_1455365_0_0_1"/>
<reference evidence="1 2" key="1">
    <citation type="journal article" date="2015" name="Genome Announc.">
        <title>Draft Genome Sequence and Gene Annotation of the Entomopathogenic Fungus Verticillium hemipterigenum.</title>
        <authorList>
            <person name="Horn F."/>
            <person name="Habel A."/>
            <person name="Scharf D.H."/>
            <person name="Dworschak J."/>
            <person name="Brakhage A.A."/>
            <person name="Guthke R."/>
            <person name="Hertweck C."/>
            <person name="Linde J."/>
        </authorList>
    </citation>
    <scope>NUCLEOTIDE SEQUENCE [LARGE SCALE GENOMIC DNA]</scope>
</reference>
<proteinExistence type="predicted"/>
<gene>
    <name evidence="1" type="ORF">VHEMI00477</name>
</gene>
<accession>A0A0A1SJD8</accession>
<dbReference type="EMBL" id="CDHN01000001">
    <property type="protein sequence ID" value="CEJ80283.1"/>
    <property type="molecule type" value="Genomic_DNA"/>
</dbReference>
<evidence type="ECO:0000313" key="1">
    <source>
        <dbReference type="EMBL" id="CEJ80283.1"/>
    </source>
</evidence>
<dbReference type="Proteomes" id="UP000039046">
    <property type="component" value="Unassembled WGS sequence"/>
</dbReference>